<dbReference type="SUPFAM" id="SSF101898">
    <property type="entry name" value="NHL repeat"/>
    <property type="match status" value="1"/>
</dbReference>
<gene>
    <name evidence="4" type="ORF">BaRGS_00021231</name>
</gene>
<sequence length="467" mass="52377">MDIPLLLAALLATSVVFCAAQTQDSNRIESEEGIDLVLPDYLTTTWPTDTGFALILESLERLEAENTQMKRELQEMRAEMTDRAASCPRLCEDSIKASESRLRTQVNQLEDEVENLRTQQTLLTQQAEITLTVVDVVEEFQDEYINITDRLDLLEERQSSLEAMTVRGTNHVFVSTQRPQNRPAKRLFTVSPSTIEPGHTYTLIRSLVVTNDEKIVMADEFQRKMRVMTLENRQLQGEIRMNSTQASVALLDDGLVAVATNDGRQIALVNVSGSDPQVASVIPTLSQYQMVCQGEGDTLVVGASGDRFNRLDVLSRDGQIVRTLVDSRNDSNLRRPFFLTRWRDDVYVSDWGRSRIYKVNLETGRINSTFGELNLSDLDLNEPRAVTFDDDGNMYAATGGRACAEGVSRDAEWCILQMRANGSVSVFVEIFDKWPYGVGVAPGVLVLSLAEWSDGWKTELRGYELPV</sequence>
<feature type="signal peptide" evidence="2">
    <location>
        <begin position="1"/>
        <end position="20"/>
    </location>
</feature>
<reference evidence="4 5" key="1">
    <citation type="journal article" date="2023" name="Sci. Data">
        <title>Genome assembly of the Korean intertidal mud-creeper Batillaria attramentaria.</title>
        <authorList>
            <person name="Patra A.K."/>
            <person name="Ho P.T."/>
            <person name="Jun S."/>
            <person name="Lee S.J."/>
            <person name="Kim Y."/>
            <person name="Won Y.J."/>
        </authorList>
    </citation>
    <scope>NUCLEOTIDE SEQUENCE [LARGE SCALE GENOMIC DNA]</scope>
    <source>
        <strain evidence="4">Wonlab-2016</strain>
    </source>
</reference>
<dbReference type="InterPro" id="IPR000595">
    <property type="entry name" value="cNMP-bd_dom"/>
</dbReference>
<dbReference type="AlphaFoldDB" id="A0ABD0KK46"/>
<dbReference type="Proteomes" id="UP001519460">
    <property type="component" value="Unassembled WGS sequence"/>
</dbReference>
<comment type="caution">
    <text evidence="4">The sequence shown here is derived from an EMBL/GenBank/DDBJ whole genome shotgun (WGS) entry which is preliminary data.</text>
</comment>
<evidence type="ECO:0000256" key="1">
    <source>
        <dbReference type="SAM" id="Coils"/>
    </source>
</evidence>
<dbReference type="EMBL" id="JACVVK020000163">
    <property type="protein sequence ID" value="KAK7487529.1"/>
    <property type="molecule type" value="Genomic_DNA"/>
</dbReference>
<keyword evidence="2" id="KW-0732">Signal</keyword>
<keyword evidence="5" id="KW-1185">Reference proteome</keyword>
<dbReference type="InterPro" id="IPR011042">
    <property type="entry name" value="6-blade_b-propeller_TolB-like"/>
</dbReference>
<evidence type="ECO:0000256" key="2">
    <source>
        <dbReference type="SAM" id="SignalP"/>
    </source>
</evidence>
<dbReference type="PROSITE" id="PS50042">
    <property type="entry name" value="CNMP_BINDING_3"/>
    <property type="match status" value="1"/>
</dbReference>
<feature type="coiled-coil region" evidence="1">
    <location>
        <begin position="52"/>
        <end position="157"/>
    </location>
</feature>
<keyword evidence="1" id="KW-0175">Coiled coil</keyword>
<evidence type="ECO:0000259" key="3">
    <source>
        <dbReference type="PROSITE" id="PS50042"/>
    </source>
</evidence>
<organism evidence="4 5">
    <name type="scientific">Batillaria attramentaria</name>
    <dbReference type="NCBI Taxonomy" id="370345"/>
    <lineage>
        <taxon>Eukaryota</taxon>
        <taxon>Metazoa</taxon>
        <taxon>Spiralia</taxon>
        <taxon>Lophotrochozoa</taxon>
        <taxon>Mollusca</taxon>
        <taxon>Gastropoda</taxon>
        <taxon>Caenogastropoda</taxon>
        <taxon>Sorbeoconcha</taxon>
        <taxon>Cerithioidea</taxon>
        <taxon>Batillariidae</taxon>
        <taxon>Batillaria</taxon>
    </lineage>
</organism>
<protein>
    <recommendedName>
        <fullName evidence="3">Cyclic nucleotide-binding domain-containing protein</fullName>
    </recommendedName>
</protein>
<feature type="chain" id="PRO_5044832013" description="Cyclic nucleotide-binding domain-containing protein" evidence="2">
    <location>
        <begin position="21"/>
        <end position="467"/>
    </location>
</feature>
<accession>A0ABD0KK46</accession>
<evidence type="ECO:0000313" key="4">
    <source>
        <dbReference type="EMBL" id="KAK7487529.1"/>
    </source>
</evidence>
<name>A0ABD0KK46_9CAEN</name>
<proteinExistence type="predicted"/>
<dbReference type="Gene3D" id="2.120.10.30">
    <property type="entry name" value="TolB, C-terminal domain"/>
    <property type="match status" value="1"/>
</dbReference>
<feature type="domain" description="Cyclic nucleotide-binding" evidence="3">
    <location>
        <begin position="344"/>
        <end position="387"/>
    </location>
</feature>
<evidence type="ECO:0000313" key="5">
    <source>
        <dbReference type="Proteomes" id="UP001519460"/>
    </source>
</evidence>